<evidence type="ECO:0000256" key="1">
    <source>
        <dbReference type="SAM" id="Coils"/>
    </source>
</evidence>
<keyword evidence="1" id="KW-0175">Coiled coil</keyword>
<proteinExistence type="predicted"/>
<evidence type="ECO:0000313" key="3">
    <source>
        <dbReference type="Proteomes" id="UP000789901"/>
    </source>
</evidence>
<dbReference type="Proteomes" id="UP000789901">
    <property type="component" value="Unassembled WGS sequence"/>
</dbReference>
<gene>
    <name evidence="2" type="ORF">GMARGA_LOCUS151</name>
</gene>
<dbReference type="EMBL" id="CAJVQB010000011">
    <property type="protein sequence ID" value="CAG8457877.1"/>
    <property type="molecule type" value="Genomic_DNA"/>
</dbReference>
<reference evidence="2 3" key="1">
    <citation type="submission" date="2021-06" db="EMBL/GenBank/DDBJ databases">
        <authorList>
            <person name="Kallberg Y."/>
            <person name="Tangrot J."/>
            <person name="Rosling A."/>
        </authorList>
    </citation>
    <scope>NUCLEOTIDE SEQUENCE [LARGE SCALE GENOMIC DNA]</scope>
    <source>
        <strain evidence="2 3">120-4 pot B 10/14</strain>
    </source>
</reference>
<organism evidence="2 3">
    <name type="scientific">Gigaspora margarita</name>
    <dbReference type="NCBI Taxonomy" id="4874"/>
    <lineage>
        <taxon>Eukaryota</taxon>
        <taxon>Fungi</taxon>
        <taxon>Fungi incertae sedis</taxon>
        <taxon>Mucoromycota</taxon>
        <taxon>Glomeromycotina</taxon>
        <taxon>Glomeromycetes</taxon>
        <taxon>Diversisporales</taxon>
        <taxon>Gigasporaceae</taxon>
        <taxon>Gigaspora</taxon>
    </lineage>
</organism>
<comment type="caution">
    <text evidence="2">The sequence shown here is derived from an EMBL/GenBank/DDBJ whole genome shotgun (WGS) entry which is preliminary data.</text>
</comment>
<keyword evidence="3" id="KW-1185">Reference proteome</keyword>
<protein>
    <submittedName>
        <fullName evidence="2">32571_t:CDS:1</fullName>
    </submittedName>
</protein>
<feature type="coiled-coil region" evidence="1">
    <location>
        <begin position="29"/>
        <end position="60"/>
    </location>
</feature>
<sequence length="144" mass="17210">MEDIVKENILADNTIVKYAKENPQWVLKNPNHIDRIRKANENLKQEKEKLKQEKEESAQELFNIASTNYFNIVDYNNYFWNNDFNNFVCYQNNLNIETSGEIKETNEASFKNKTYLIKHIGQRKLQYELNKVDSDDFQEFACEI</sequence>
<name>A0ABM8VVM3_GIGMA</name>
<evidence type="ECO:0000313" key="2">
    <source>
        <dbReference type="EMBL" id="CAG8457877.1"/>
    </source>
</evidence>
<accession>A0ABM8VVM3</accession>